<protein>
    <submittedName>
        <fullName evidence="2">T9SS type A sorting domain-containing protein</fullName>
    </submittedName>
</protein>
<evidence type="ECO:0000259" key="1">
    <source>
        <dbReference type="Pfam" id="PF18962"/>
    </source>
</evidence>
<dbReference type="EMBL" id="DTGZ01000033">
    <property type="protein sequence ID" value="HGV97021.1"/>
    <property type="molecule type" value="Genomic_DNA"/>
</dbReference>
<sequence length="866" mass="96283">MKQFLIFFLLLSLFTNAQFLTLEKLRHSELFFDKYGESNRVSYGYTMVNSNLSLSFSLNEFLIDTSRYYTNPPGVQRYPQIAYGGTNFLAVWNDYTRGELVGNLIAPDGTILFPSPFVISHTPGNIPALCFDGNNYFVVWFNNSIIYGARIKPDGTVIDTEGFIISANGNINLNVAYGEGVYLVVWGAGNSTGVPGVHAAFVDTNGTVISEQILCHNSGSPDVSFNGEYFWVIWQGWGIPFHGLYGCRLTSQGINLDPGGVNVVYQNAMMPVIDFDGTDWYAVWSWQLNDFSSVRINPEGIPFGEKHDLRGSWGMWIPHVVQGDSLHWLTGVLAGGAYPPVDIYLTRVDFKGNVIDSPWIPVDVSQYWQSWQDNAFGNHTFITVWEDQVPNWDIYFRRYAPDGNPLDSTRVLLNRSINSSQNPEVAILDTVYIVVYEDDRDNRKGIYGARVTEGGVVLDPEGFPISSLPRGGILPSIASGDTISLCAWTDIYDYSNIWGARIRADGTILDPTGIQITNEQIEHDNASVAYNNGIFLVSYARYALNYQWGILAKRIGVDGQVLDSADITIRAPETMAEAPRPEVAPYSNGFLITWRSSYNDLDGARVNFNGVVMDSTPIQISPPGLNSPWHGLASSGDTFLVAWEQDGNKIFARRIDSSGTILDPTPISVCINQPNNRRNPSVTFDGTNFLVVWQDARNNSGKYDLFGARISRGGIVLDTNGVELINAEYSREFAELTSSNDGKCLLVYQGFKGAPYSTIKVLGAIYTPTGIAESYNETFDITPEMDVIPRISFKRPFILRHHLAPGVDLKIDVYDVSGRLVKVVYNGRVKSEGQIKFTLEQLPAGIYFVKINAANESKTIKVILFR</sequence>
<dbReference type="NCBIfam" id="TIGR04183">
    <property type="entry name" value="Por_Secre_tail"/>
    <property type="match status" value="1"/>
</dbReference>
<feature type="domain" description="Secretion system C-terminal sorting" evidence="1">
    <location>
        <begin position="808"/>
        <end position="863"/>
    </location>
</feature>
<proteinExistence type="predicted"/>
<accession>A0A7C4TGQ2</accession>
<name>A0A7C4TGQ2_UNCW3</name>
<gene>
    <name evidence="2" type="ORF">ENV60_01845</name>
</gene>
<comment type="caution">
    <text evidence="2">The sequence shown here is derived from an EMBL/GenBank/DDBJ whole genome shotgun (WGS) entry which is preliminary data.</text>
</comment>
<organism evidence="2">
    <name type="scientific">candidate division WOR-3 bacterium</name>
    <dbReference type="NCBI Taxonomy" id="2052148"/>
    <lineage>
        <taxon>Bacteria</taxon>
        <taxon>Bacteria division WOR-3</taxon>
    </lineage>
</organism>
<evidence type="ECO:0000313" key="2">
    <source>
        <dbReference type="EMBL" id="HGV97021.1"/>
    </source>
</evidence>
<dbReference type="AlphaFoldDB" id="A0A7C4TGQ2"/>
<dbReference type="Pfam" id="PF18962">
    <property type="entry name" value="Por_Secre_tail"/>
    <property type="match status" value="1"/>
</dbReference>
<reference evidence="2" key="1">
    <citation type="journal article" date="2020" name="mSystems">
        <title>Genome- and Community-Level Interaction Insights into Carbon Utilization and Element Cycling Functions of Hydrothermarchaeota in Hydrothermal Sediment.</title>
        <authorList>
            <person name="Zhou Z."/>
            <person name="Liu Y."/>
            <person name="Xu W."/>
            <person name="Pan J."/>
            <person name="Luo Z.H."/>
            <person name="Li M."/>
        </authorList>
    </citation>
    <scope>NUCLEOTIDE SEQUENCE [LARGE SCALE GENOMIC DNA]</scope>
    <source>
        <strain evidence="2">SpSt-774</strain>
    </source>
</reference>
<dbReference type="InterPro" id="IPR026444">
    <property type="entry name" value="Secre_tail"/>
</dbReference>